<accession>A0A383ENS7</accession>
<dbReference type="EMBL" id="UINC01227506">
    <property type="protein sequence ID" value="SVE58421.1"/>
    <property type="molecule type" value="Genomic_DNA"/>
</dbReference>
<dbReference type="Pfam" id="PF02481">
    <property type="entry name" value="DNA_processg_A"/>
    <property type="match status" value="1"/>
</dbReference>
<protein>
    <recommendedName>
        <fullName evidence="1">Smf/DprA SLOG domain-containing protein</fullName>
    </recommendedName>
</protein>
<organism evidence="2">
    <name type="scientific">marine metagenome</name>
    <dbReference type="NCBI Taxonomy" id="408172"/>
    <lineage>
        <taxon>unclassified sequences</taxon>
        <taxon>metagenomes</taxon>
        <taxon>ecological metagenomes</taxon>
    </lineage>
</organism>
<feature type="domain" description="Smf/DprA SLOG" evidence="1">
    <location>
        <begin position="2"/>
        <end position="43"/>
    </location>
</feature>
<proteinExistence type="predicted"/>
<reference evidence="2" key="1">
    <citation type="submission" date="2018-05" db="EMBL/GenBank/DDBJ databases">
        <authorList>
            <person name="Lanie J.A."/>
            <person name="Ng W.-L."/>
            <person name="Kazmierczak K.M."/>
            <person name="Andrzejewski T.M."/>
            <person name="Davidsen T.M."/>
            <person name="Wayne K.J."/>
            <person name="Tettelin H."/>
            <person name="Glass J.I."/>
            <person name="Rusch D."/>
            <person name="Podicherti R."/>
            <person name="Tsui H.-C.T."/>
            <person name="Winkler M.E."/>
        </authorList>
    </citation>
    <scope>NUCLEOTIDE SEQUENCE</scope>
</reference>
<sequence>MDQNRAVFAVPGDVRSGARAGCHRLIKDGLKLVEEVDDVLEKLAG</sequence>
<gene>
    <name evidence="2" type="ORF">METZ01_LOCUS511275</name>
</gene>
<dbReference type="Gene3D" id="3.40.50.450">
    <property type="match status" value="1"/>
</dbReference>
<name>A0A383ENS7_9ZZZZ</name>
<dbReference type="InterPro" id="IPR057666">
    <property type="entry name" value="DrpA_SLOG"/>
</dbReference>
<evidence type="ECO:0000313" key="2">
    <source>
        <dbReference type="EMBL" id="SVE58421.1"/>
    </source>
</evidence>
<dbReference type="AlphaFoldDB" id="A0A383ENS7"/>
<evidence type="ECO:0000259" key="1">
    <source>
        <dbReference type="Pfam" id="PF02481"/>
    </source>
</evidence>